<feature type="signal peptide" evidence="2">
    <location>
        <begin position="1"/>
        <end position="22"/>
    </location>
</feature>
<feature type="compositionally biased region" description="Basic and acidic residues" evidence="1">
    <location>
        <begin position="38"/>
        <end position="51"/>
    </location>
</feature>
<reference evidence="3 4" key="1">
    <citation type="journal article" date="2020" name="ISME J.">
        <title>Uncovering the hidden diversity of litter-decomposition mechanisms in mushroom-forming fungi.</title>
        <authorList>
            <person name="Floudas D."/>
            <person name="Bentzer J."/>
            <person name="Ahren D."/>
            <person name="Johansson T."/>
            <person name="Persson P."/>
            <person name="Tunlid A."/>
        </authorList>
    </citation>
    <scope>NUCLEOTIDE SEQUENCE [LARGE SCALE GENOMIC DNA]</scope>
    <source>
        <strain evidence="3 4">CBS 406.79</strain>
    </source>
</reference>
<organism evidence="3 4">
    <name type="scientific">Collybiopsis confluens</name>
    <dbReference type="NCBI Taxonomy" id="2823264"/>
    <lineage>
        <taxon>Eukaryota</taxon>
        <taxon>Fungi</taxon>
        <taxon>Dikarya</taxon>
        <taxon>Basidiomycota</taxon>
        <taxon>Agaricomycotina</taxon>
        <taxon>Agaricomycetes</taxon>
        <taxon>Agaricomycetidae</taxon>
        <taxon>Agaricales</taxon>
        <taxon>Marasmiineae</taxon>
        <taxon>Omphalotaceae</taxon>
        <taxon>Collybiopsis</taxon>
    </lineage>
</organism>
<feature type="chain" id="PRO_5034986468" evidence="2">
    <location>
        <begin position="23"/>
        <end position="89"/>
    </location>
</feature>
<keyword evidence="2" id="KW-0732">Signal</keyword>
<dbReference type="EMBL" id="JAACJN010000067">
    <property type="protein sequence ID" value="KAF5379906.1"/>
    <property type="molecule type" value="Genomic_DNA"/>
</dbReference>
<dbReference type="AlphaFoldDB" id="A0A8H5HAF8"/>
<evidence type="ECO:0000313" key="3">
    <source>
        <dbReference type="EMBL" id="KAF5379906.1"/>
    </source>
</evidence>
<name>A0A8H5HAF8_9AGAR</name>
<proteinExistence type="predicted"/>
<comment type="caution">
    <text evidence="3">The sequence shown here is derived from an EMBL/GenBank/DDBJ whole genome shotgun (WGS) entry which is preliminary data.</text>
</comment>
<evidence type="ECO:0000313" key="4">
    <source>
        <dbReference type="Proteomes" id="UP000518752"/>
    </source>
</evidence>
<dbReference type="Proteomes" id="UP000518752">
    <property type="component" value="Unassembled WGS sequence"/>
</dbReference>
<sequence length="89" mass="9920">MMHKQTILLLFTFLFLGLFTSAAPIPVQKKALKQLKLKRGDPQHFGKRDSSPKPSGVVRRDDPSASKPSMVVKRDDPSSPQPSKSYKKA</sequence>
<accession>A0A8H5HAF8</accession>
<evidence type="ECO:0000256" key="2">
    <source>
        <dbReference type="SAM" id="SignalP"/>
    </source>
</evidence>
<dbReference type="OrthoDB" id="2966296at2759"/>
<feature type="region of interest" description="Disordered" evidence="1">
    <location>
        <begin position="37"/>
        <end position="89"/>
    </location>
</feature>
<keyword evidence="4" id="KW-1185">Reference proteome</keyword>
<gene>
    <name evidence="3" type="ORF">D9757_007227</name>
</gene>
<evidence type="ECO:0000256" key="1">
    <source>
        <dbReference type="SAM" id="MobiDB-lite"/>
    </source>
</evidence>
<protein>
    <submittedName>
        <fullName evidence="3">Uncharacterized protein</fullName>
    </submittedName>
</protein>